<feature type="domain" description="Maltose/galactoside acetyltransferase" evidence="3">
    <location>
        <begin position="7"/>
        <end position="61"/>
    </location>
</feature>
<dbReference type="AlphaFoldDB" id="A0A1W2TCP7"/>
<evidence type="ECO:0000313" key="5">
    <source>
        <dbReference type="Proteomes" id="UP000054516"/>
    </source>
</evidence>
<comment type="similarity">
    <text evidence="1">Belongs to the transferase hexapeptide repeat family.</text>
</comment>
<dbReference type="GO" id="GO:0008374">
    <property type="term" value="F:O-acyltransferase activity"/>
    <property type="evidence" value="ECO:0007669"/>
    <property type="project" value="TreeGrafter"/>
</dbReference>
<accession>A0A1W2TCP7</accession>
<dbReference type="PANTHER" id="PTHR23416:SF54">
    <property type="entry name" value="ACETYLTRANSFERASE, CYSE_LACA_LPXA_NODL FAMILY (AFU_ORTHOLOGUE AFUA_2G08430)-RELATED"/>
    <property type="match status" value="1"/>
</dbReference>
<dbReference type="InterPro" id="IPR024688">
    <property type="entry name" value="Mac_dom"/>
</dbReference>
<dbReference type="OrthoDB" id="25818at2759"/>
<reference evidence="4" key="1">
    <citation type="submission" date="2016-03" db="EMBL/GenBank/DDBJ databases">
        <title>Draft genome sequence of Rosellinia necatrix.</title>
        <authorList>
            <person name="Kanematsu S."/>
        </authorList>
    </citation>
    <scope>NUCLEOTIDE SEQUENCE [LARGE SCALE GENOMIC DNA]</scope>
    <source>
        <strain evidence="4">W97</strain>
    </source>
</reference>
<evidence type="ECO:0000259" key="3">
    <source>
        <dbReference type="SMART" id="SM01266"/>
    </source>
</evidence>
<gene>
    <name evidence="4" type="ORF">SAMD00023353_1400120</name>
</gene>
<dbReference type="InterPro" id="IPR018357">
    <property type="entry name" value="Hexapep_transf_CS"/>
</dbReference>
<sequence>MRGSEEWSKMLKGELYWAWDGELQANRTRCKKACAAFNAAGNEPRRRRVELWREIIGDSRPLPPVNSDPKADEELFKDTDPHVDGPISIDHGINFKVGKGTFLNFNLLVLDTCLITIGENVLFGPNVCLYGAIHPLDPAVRQGLNGPEAGKEIHVEDDVWVGGSALILAGVRIGKGSTVGAGSVVTKDVPPYHFVAGNPAKIIRRIETTMDPSKEGKATLDT</sequence>
<proteinExistence type="inferred from homology"/>
<keyword evidence="5" id="KW-1185">Reference proteome</keyword>
<dbReference type="CDD" id="cd03357">
    <property type="entry name" value="LbH_MAT_GAT"/>
    <property type="match status" value="1"/>
</dbReference>
<name>A0A1W2TCP7_ROSNE</name>
<protein>
    <submittedName>
        <fullName evidence="4">Putative maltose galactoside acetyltransferase</fullName>
    </submittedName>
</protein>
<dbReference type="PROSITE" id="PS00101">
    <property type="entry name" value="HEXAPEP_TRANSFERASES"/>
    <property type="match status" value="1"/>
</dbReference>
<dbReference type="GO" id="GO:0016407">
    <property type="term" value="F:acetyltransferase activity"/>
    <property type="evidence" value="ECO:0007669"/>
    <property type="project" value="InterPro"/>
</dbReference>
<dbReference type="OMA" id="PNVCIYG"/>
<dbReference type="Gene3D" id="2.160.10.10">
    <property type="entry name" value="Hexapeptide repeat proteins"/>
    <property type="match status" value="1"/>
</dbReference>
<dbReference type="Pfam" id="PF00132">
    <property type="entry name" value="Hexapep"/>
    <property type="match status" value="1"/>
</dbReference>
<dbReference type="SMART" id="SM01266">
    <property type="entry name" value="Mac"/>
    <property type="match status" value="1"/>
</dbReference>
<evidence type="ECO:0000256" key="1">
    <source>
        <dbReference type="ARBA" id="ARBA00007274"/>
    </source>
</evidence>
<keyword evidence="2 4" id="KW-0808">Transferase</keyword>
<dbReference type="InterPro" id="IPR001451">
    <property type="entry name" value="Hexapep"/>
</dbReference>
<evidence type="ECO:0000256" key="2">
    <source>
        <dbReference type="ARBA" id="ARBA00022679"/>
    </source>
</evidence>
<dbReference type="STRING" id="77044.A0A1W2TCP7"/>
<organism evidence="4">
    <name type="scientific">Rosellinia necatrix</name>
    <name type="common">White root-rot fungus</name>
    <dbReference type="NCBI Taxonomy" id="77044"/>
    <lineage>
        <taxon>Eukaryota</taxon>
        <taxon>Fungi</taxon>
        <taxon>Dikarya</taxon>
        <taxon>Ascomycota</taxon>
        <taxon>Pezizomycotina</taxon>
        <taxon>Sordariomycetes</taxon>
        <taxon>Xylariomycetidae</taxon>
        <taxon>Xylariales</taxon>
        <taxon>Xylariaceae</taxon>
        <taxon>Rosellinia</taxon>
    </lineage>
</organism>
<dbReference type="Proteomes" id="UP000054516">
    <property type="component" value="Unassembled WGS sequence"/>
</dbReference>
<evidence type="ECO:0000313" key="4">
    <source>
        <dbReference type="EMBL" id="GAP85730.1"/>
    </source>
</evidence>
<dbReference type="SUPFAM" id="SSF51161">
    <property type="entry name" value="Trimeric LpxA-like enzymes"/>
    <property type="match status" value="1"/>
</dbReference>
<dbReference type="EMBL" id="DF977459">
    <property type="protein sequence ID" value="GAP85730.1"/>
    <property type="molecule type" value="Genomic_DNA"/>
</dbReference>
<dbReference type="InterPro" id="IPR051159">
    <property type="entry name" value="Hexapeptide_acetyltransf"/>
</dbReference>
<dbReference type="PANTHER" id="PTHR23416">
    <property type="entry name" value="SIALIC ACID SYNTHASE-RELATED"/>
    <property type="match status" value="1"/>
</dbReference>
<dbReference type="InterPro" id="IPR011004">
    <property type="entry name" value="Trimer_LpxA-like_sf"/>
</dbReference>
<dbReference type="Pfam" id="PF12464">
    <property type="entry name" value="Mac"/>
    <property type="match status" value="1"/>
</dbReference>